<dbReference type="EMBL" id="OR270081">
    <property type="protein sequence ID" value="WLJ60767.1"/>
    <property type="molecule type" value="Genomic_RNA"/>
</dbReference>
<sequence>MSTVSPDLFTVPVDFLKTINRICGEVYIATWYFGLFLLVIKAIDTAGRTVKGCGLLHVCFLGFYSRLTSCTGNWRIYFAFANRLFRGSLRGVTSIARTSHSIFVSLADRSSKLITTKSAPDIVRFYDIAPTNSDLVEFPVFEV</sequence>
<reference evidence="1" key="1">
    <citation type="journal article" date="2023" name="bioRxiv">
        <title>Host specificity shapes fish viromes across lakes on an isolated remote island.</title>
        <authorList>
            <person name="Grimwood R.M."/>
            <person name="Fortune-Kelly G."/>
            <person name="Holmes E.C."/>
            <person name="Ingram T."/>
            <person name="Geoghegan J.L."/>
        </authorList>
    </citation>
    <scope>NUCLEOTIDE SEQUENCE</scope>
    <source>
        <strain evidence="1">ROT-S</strain>
    </source>
</reference>
<name>A0AA50AG03_9NIDO</name>
<protein>
    <submittedName>
        <fullName evidence="1">Uncharacterized protein</fullName>
    </submittedName>
</protein>
<accession>A0AA50AG03</accession>
<evidence type="ECO:0000313" key="1">
    <source>
        <dbReference type="EMBL" id="WLJ60767.1"/>
    </source>
</evidence>
<proteinExistence type="predicted"/>
<organism evidence="1">
    <name type="scientific">Retropinna nidovirus</name>
    <dbReference type="NCBI Taxonomy" id="3064111"/>
    <lineage>
        <taxon>Viruses</taxon>
        <taxon>Riboviria</taxon>
        <taxon>Orthornavirae</taxon>
        <taxon>Pisuviricota</taxon>
        <taxon>Pisoniviricetes</taxon>
        <taxon>Nidovirales</taxon>
    </lineage>
</organism>